<evidence type="ECO:0008006" key="3">
    <source>
        <dbReference type="Google" id="ProtNLM"/>
    </source>
</evidence>
<dbReference type="SUPFAM" id="SSF52540">
    <property type="entry name" value="P-loop containing nucleoside triphosphate hydrolases"/>
    <property type="match status" value="1"/>
</dbReference>
<name>A0A510UZ35_9CELL</name>
<evidence type="ECO:0000313" key="1">
    <source>
        <dbReference type="EMBL" id="GEK19908.1"/>
    </source>
</evidence>
<gene>
    <name evidence="1" type="ORF">CXY01_04280</name>
</gene>
<sequence>MSVVAVCSTHGAPGVTTTALAMTWVWPLVHPDRRVLLVDADPAGSGLLTGYLHGSVPAAGGTVALAVNRGPLSVEQIIECSVAIDAGSTRMVLAGIADPRQARPLAAMWNALVDATRDLGRVGIDVVIDVGRVGHRYEPTPLLVGADVVAVAVRPDLASVVPAAAAVLTLQEARGARIAPVAMVIGDGYSPVEVATALRAGCAVSVARDQWAASALATGGAQGWRFDRSPLLRSIRGVIERLAELAPSPSLAVSS</sequence>
<dbReference type="InterPro" id="IPR027417">
    <property type="entry name" value="P-loop_NTPase"/>
</dbReference>
<comment type="caution">
    <text evidence="1">The sequence shown here is derived from an EMBL/GenBank/DDBJ whole genome shotgun (WGS) entry which is preliminary data.</text>
</comment>
<accession>A0A510UZ35</accession>
<dbReference type="AlphaFoldDB" id="A0A510UZ35"/>
<dbReference type="Proteomes" id="UP000321118">
    <property type="component" value="Unassembled WGS sequence"/>
</dbReference>
<evidence type="ECO:0000313" key="2">
    <source>
        <dbReference type="Proteomes" id="UP000321118"/>
    </source>
</evidence>
<dbReference type="Gene3D" id="3.40.50.300">
    <property type="entry name" value="P-loop containing nucleotide triphosphate hydrolases"/>
    <property type="match status" value="1"/>
</dbReference>
<reference evidence="1 2" key="1">
    <citation type="submission" date="2019-07" db="EMBL/GenBank/DDBJ databases">
        <title>Whole genome shotgun sequence of Cellulomonas xylanilytica NBRC 101102.</title>
        <authorList>
            <person name="Hosoyama A."/>
            <person name="Uohara A."/>
            <person name="Ohji S."/>
            <person name="Ichikawa N."/>
        </authorList>
    </citation>
    <scope>NUCLEOTIDE SEQUENCE [LARGE SCALE GENOMIC DNA]</scope>
    <source>
        <strain evidence="1 2">NBRC 101102</strain>
    </source>
</reference>
<dbReference type="OrthoDB" id="5243870at2"/>
<keyword evidence="2" id="KW-1185">Reference proteome</keyword>
<dbReference type="EMBL" id="BJUB01000001">
    <property type="protein sequence ID" value="GEK19908.1"/>
    <property type="molecule type" value="Genomic_DNA"/>
</dbReference>
<proteinExistence type="predicted"/>
<dbReference type="RefSeq" id="WP_146925392.1">
    <property type="nucleotide sequence ID" value="NZ_BJUB01000001.1"/>
</dbReference>
<protein>
    <recommendedName>
        <fullName evidence="3">MinD-like ATPase involved in chromosome partitioning or flagellar assembly</fullName>
    </recommendedName>
</protein>
<organism evidence="1 2">
    <name type="scientific">Cellulomonas xylanilytica</name>
    <dbReference type="NCBI Taxonomy" id="233583"/>
    <lineage>
        <taxon>Bacteria</taxon>
        <taxon>Bacillati</taxon>
        <taxon>Actinomycetota</taxon>
        <taxon>Actinomycetes</taxon>
        <taxon>Micrococcales</taxon>
        <taxon>Cellulomonadaceae</taxon>
        <taxon>Cellulomonas</taxon>
    </lineage>
</organism>